<evidence type="ECO:0000256" key="5">
    <source>
        <dbReference type="ARBA" id="ARBA00048391"/>
    </source>
</evidence>
<keyword evidence="2 8" id="KW-0489">Methyltransferase</keyword>
<dbReference type="CDD" id="cd02440">
    <property type="entry name" value="AdoMet_MTases"/>
    <property type="match status" value="1"/>
</dbReference>
<evidence type="ECO:0000259" key="7">
    <source>
        <dbReference type="Pfam" id="PF17827"/>
    </source>
</evidence>
<dbReference type="Pfam" id="PF17827">
    <property type="entry name" value="PrmC_N"/>
    <property type="match status" value="1"/>
</dbReference>
<dbReference type="GO" id="GO:0102559">
    <property type="term" value="F:peptide chain release factor N(5)-glutamine methyltransferase activity"/>
    <property type="evidence" value="ECO:0007669"/>
    <property type="project" value="UniProtKB-EC"/>
</dbReference>
<dbReference type="Pfam" id="PF05175">
    <property type="entry name" value="MTS"/>
    <property type="match status" value="1"/>
</dbReference>
<comment type="catalytic activity">
    <reaction evidence="5">
        <text>L-glutaminyl-[peptide chain release factor] + S-adenosyl-L-methionine = N(5)-methyl-L-glutaminyl-[peptide chain release factor] + S-adenosyl-L-homocysteine + H(+)</text>
        <dbReference type="Rhea" id="RHEA:42896"/>
        <dbReference type="Rhea" id="RHEA-COMP:10271"/>
        <dbReference type="Rhea" id="RHEA-COMP:10272"/>
        <dbReference type="ChEBI" id="CHEBI:15378"/>
        <dbReference type="ChEBI" id="CHEBI:30011"/>
        <dbReference type="ChEBI" id="CHEBI:57856"/>
        <dbReference type="ChEBI" id="CHEBI:59789"/>
        <dbReference type="ChEBI" id="CHEBI:61891"/>
        <dbReference type="EC" id="2.1.1.297"/>
    </reaction>
</comment>
<evidence type="ECO:0000256" key="4">
    <source>
        <dbReference type="ARBA" id="ARBA00022691"/>
    </source>
</evidence>
<dbReference type="PANTHER" id="PTHR18895">
    <property type="entry name" value="HEMK METHYLTRANSFERASE"/>
    <property type="match status" value="1"/>
</dbReference>
<proteinExistence type="predicted"/>
<dbReference type="InterPro" id="IPR004556">
    <property type="entry name" value="HemK-like"/>
</dbReference>
<evidence type="ECO:0000313" key="8">
    <source>
        <dbReference type="EMBL" id="MDM9631956.1"/>
    </source>
</evidence>
<feature type="domain" description="Release factor glutamine methyltransferase N-terminal" evidence="7">
    <location>
        <begin position="8"/>
        <end position="79"/>
    </location>
</feature>
<dbReference type="RefSeq" id="WP_289725314.1">
    <property type="nucleotide sequence ID" value="NZ_JAUDUY010000004.1"/>
</dbReference>
<keyword evidence="9" id="KW-1185">Reference proteome</keyword>
<evidence type="ECO:0000256" key="3">
    <source>
        <dbReference type="ARBA" id="ARBA00022679"/>
    </source>
</evidence>
<dbReference type="InterPro" id="IPR050320">
    <property type="entry name" value="N5-glutamine_MTase"/>
</dbReference>
<dbReference type="InterPro" id="IPR007848">
    <property type="entry name" value="Small_mtfrase_dom"/>
</dbReference>
<dbReference type="InterPro" id="IPR002052">
    <property type="entry name" value="DNA_methylase_N6_adenine_CS"/>
</dbReference>
<sequence length="295" mass="33399">MKQEYLKEIRNRFRTELAQAYPPEEIESIFHLLIAHYFAFPKTILAMEPAKKISSSEAVTLLRALDDLSKHRPVQQIMGQAYFMDMNLLVTPDVLIPRPETAELVAWVETSFREHPSTLSMLDAGTGSGCIALGLKRYLPDAKVYGIDISDAALKVARLNAEAQNLEITFLKDDLRHPESELPKMDAIVSNPPYVPESEAETMHLHVTASEPHLALFVPDEDPLMFYRYLCDFAGIHLKNQGWIYLETHRDYAEAVKALLEGRGFISAEVKKDIFDKNRFVRAKWNSIPPGSSGL</sequence>
<protein>
    <recommendedName>
        <fullName evidence="1">peptide chain release factor N(5)-glutamine methyltransferase</fullName>
        <ecNumber evidence="1">2.1.1.297</ecNumber>
    </recommendedName>
</protein>
<dbReference type="Gene3D" id="3.40.50.150">
    <property type="entry name" value="Vaccinia Virus protein VP39"/>
    <property type="match status" value="1"/>
</dbReference>
<accession>A0ABT7WGB2</accession>
<dbReference type="NCBIfam" id="TIGR03534">
    <property type="entry name" value="RF_mod_PrmC"/>
    <property type="match status" value="1"/>
</dbReference>
<dbReference type="InterPro" id="IPR019874">
    <property type="entry name" value="RF_methyltr_PrmC"/>
</dbReference>
<keyword evidence="3 8" id="KW-0808">Transferase</keyword>
<dbReference type="EC" id="2.1.1.297" evidence="1"/>
<dbReference type="InterPro" id="IPR040758">
    <property type="entry name" value="PrmC_N"/>
</dbReference>
<keyword evidence="4" id="KW-0949">S-adenosyl-L-methionine</keyword>
<name>A0ABT7WGB2_9FLAO</name>
<evidence type="ECO:0000313" key="9">
    <source>
        <dbReference type="Proteomes" id="UP001174839"/>
    </source>
</evidence>
<feature type="domain" description="Methyltransferase small" evidence="6">
    <location>
        <begin position="119"/>
        <end position="202"/>
    </location>
</feature>
<dbReference type="EMBL" id="JAUDUY010000004">
    <property type="protein sequence ID" value="MDM9631956.1"/>
    <property type="molecule type" value="Genomic_DNA"/>
</dbReference>
<dbReference type="Gene3D" id="1.10.8.10">
    <property type="entry name" value="DNA helicase RuvA subunit, C-terminal domain"/>
    <property type="match status" value="1"/>
</dbReference>
<comment type="caution">
    <text evidence="8">The sequence shown here is derived from an EMBL/GenBank/DDBJ whole genome shotgun (WGS) entry which is preliminary data.</text>
</comment>
<dbReference type="Proteomes" id="UP001174839">
    <property type="component" value="Unassembled WGS sequence"/>
</dbReference>
<dbReference type="NCBIfam" id="TIGR00536">
    <property type="entry name" value="hemK_fam"/>
    <property type="match status" value="1"/>
</dbReference>
<organism evidence="8 9">
    <name type="scientific">Robiginitalea aurantiaca</name>
    <dbReference type="NCBI Taxonomy" id="3056915"/>
    <lineage>
        <taxon>Bacteria</taxon>
        <taxon>Pseudomonadati</taxon>
        <taxon>Bacteroidota</taxon>
        <taxon>Flavobacteriia</taxon>
        <taxon>Flavobacteriales</taxon>
        <taxon>Flavobacteriaceae</taxon>
        <taxon>Robiginitalea</taxon>
    </lineage>
</organism>
<gene>
    <name evidence="8" type="primary">prmC</name>
    <name evidence="8" type="ORF">QU605_10760</name>
</gene>
<evidence type="ECO:0000259" key="6">
    <source>
        <dbReference type="Pfam" id="PF05175"/>
    </source>
</evidence>
<dbReference type="GO" id="GO:0032259">
    <property type="term" value="P:methylation"/>
    <property type="evidence" value="ECO:0007669"/>
    <property type="project" value="UniProtKB-KW"/>
</dbReference>
<dbReference type="PANTHER" id="PTHR18895:SF74">
    <property type="entry name" value="MTRF1L RELEASE FACTOR GLUTAMINE METHYLTRANSFERASE"/>
    <property type="match status" value="1"/>
</dbReference>
<evidence type="ECO:0000256" key="2">
    <source>
        <dbReference type="ARBA" id="ARBA00022603"/>
    </source>
</evidence>
<evidence type="ECO:0000256" key="1">
    <source>
        <dbReference type="ARBA" id="ARBA00012771"/>
    </source>
</evidence>
<reference evidence="8" key="1">
    <citation type="submission" date="2023-06" db="EMBL/GenBank/DDBJ databases">
        <title>Robiginitalea aurantiacus sp. nov. and Algoriphagus sediminis sp. nov., isolated from coastal sediment.</title>
        <authorList>
            <person name="Zhou Z.Y."/>
            <person name="An J."/>
            <person name="Jia Y.W."/>
            <person name="Du Z.J."/>
        </authorList>
    </citation>
    <scope>NUCLEOTIDE SEQUENCE</scope>
    <source>
        <strain evidence="8">M39</strain>
    </source>
</reference>
<dbReference type="SUPFAM" id="SSF53335">
    <property type="entry name" value="S-adenosyl-L-methionine-dependent methyltransferases"/>
    <property type="match status" value="1"/>
</dbReference>
<dbReference type="PROSITE" id="PS00092">
    <property type="entry name" value="N6_MTASE"/>
    <property type="match status" value="1"/>
</dbReference>
<dbReference type="InterPro" id="IPR029063">
    <property type="entry name" value="SAM-dependent_MTases_sf"/>
</dbReference>